<dbReference type="RefSeq" id="XP_018290091.1">
    <property type="nucleotide sequence ID" value="XM_018431785.1"/>
</dbReference>
<protein>
    <recommendedName>
        <fullName evidence="4">Fungal-type protein kinase domain-containing protein</fullName>
    </recommendedName>
</protein>
<evidence type="ECO:0000313" key="2">
    <source>
        <dbReference type="EMBL" id="OAD72051.1"/>
    </source>
</evidence>
<evidence type="ECO:0000313" key="3">
    <source>
        <dbReference type="Proteomes" id="UP000077315"/>
    </source>
</evidence>
<keyword evidence="1" id="KW-0812">Transmembrane</keyword>
<organism evidence="2 3">
    <name type="scientific">Phycomyces blakesleeanus (strain ATCC 8743b / DSM 1359 / FGSC 10004 / NBRC 33097 / NRRL 1555)</name>
    <dbReference type="NCBI Taxonomy" id="763407"/>
    <lineage>
        <taxon>Eukaryota</taxon>
        <taxon>Fungi</taxon>
        <taxon>Fungi incertae sedis</taxon>
        <taxon>Mucoromycota</taxon>
        <taxon>Mucoromycotina</taxon>
        <taxon>Mucoromycetes</taxon>
        <taxon>Mucorales</taxon>
        <taxon>Phycomycetaceae</taxon>
        <taxon>Phycomyces</taxon>
    </lineage>
</organism>
<reference evidence="3" key="1">
    <citation type="submission" date="2015-06" db="EMBL/GenBank/DDBJ databases">
        <title>Expansion of signal transduction pathways in fungi by whole-genome duplication.</title>
        <authorList>
            <consortium name="DOE Joint Genome Institute"/>
            <person name="Corrochano L.M."/>
            <person name="Kuo A."/>
            <person name="Marcet-Houben M."/>
            <person name="Polaino S."/>
            <person name="Salamov A."/>
            <person name="Villalobos J.M."/>
            <person name="Alvarez M.I."/>
            <person name="Avalos J."/>
            <person name="Benito E.P."/>
            <person name="Benoit I."/>
            <person name="Burger G."/>
            <person name="Camino L.P."/>
            <person name="Canovas D."/>
            <person name="Cerda-Olmedo E."/>
            <person name="Cheng J.-F."/>
            <person name="Dominguez A."/>
            <person name="Elias M."/>
            <person name="Eslava A.P."/>
            <person name="Glaser F."/>
            <person name="Grimwood J."/>
            <person name="Gutierrez G."/>
            <person name="Heitman J."/>
            <person name="Henrissat B."/>
            <person name="Iturriaga E.A."/>
            <person name="Lang B.F."/>
            <person name="Lavin J.L."/>
            <person name="Lee S."/>
            <person name="Li W."/>
            <person name="Lindquist E."/>
            <person name="Lopez-Garcia S."/>
            <person name="Luque E.M."/>
            <person name="Marcos A.T."/>
            <person name="Martin J."/>
            <person name="McCluskey K."/>
            <person name="Medina H.R."/>
            <person name="Miralles-Duran A."/>
            <person name="Miyazaki A."/>
            <person name="Munoz-Torres E."/>
            <person name="Oguiza J.A."/>
            <person name="Ohm R."/>
            <person name="Olmedo M."/>
            <person name="Orejas M."/>
            <person name="Ortiz-Castellanos L."/>
            <person name="Pisabarro A.G."/>
            <person name="Rodriguez-Romero J."/>
            <person name="Ruiz-Herrera J."/>
            <person name="Ruiz-Vazquez R."/>
            <person name="Sanz C."/>
            <person name="Schackwitz W."/>
            <person name="Schmutz J."/>
            <person name="Shahriari M."/>
            <person name="Shelest E."/>
            <person name="Silva-Franco F."/>
            <person name="Soanes D."/>
            <person name="Syed K."/>
            <person name="Tagua V.G."/>
            <person name="Talbot N.J."/>
            <person name="Thon M."/>
            <person name="De vries R.P."/>
            <person name="Wiebenga A."/>
            <person name="Yadav J.S."/>
            <person name="Braun E.L."/>
            <person name="Baker S."/>
            <person name="Garre V."/>
            <person name="Horwitz B."/>
            <person name="Torres-Martinez S."/>
            <person name="Idnurm A."/>
            <person name="Herrera-Estrella A."/>
            <person name="Gabaldon T."/>
            <person name="Grigoriev I.V."/>
        </authorList>
    </citation>
    <scope>NUCLEOTIDE SEQUENCE [LARGE SCALE GENOMIC DNA]</scope>
    <source>
        <strain evidence="3">NRRL 1555(-)</strain>
    </source>
</reference>
<accession>A0A163AA11</accession>
<feature type="transmembrane region" description="Helical" evidence="1">
    <location>
        <begin position="15"/>
        <end position="37"/>
    </location>
</feature>
<feature type="transmembrane region" description="Helical" evidence="1">
    <location>
        <begin position="179"/>
        <end position="198"/>
    </location>
</feature>
<sequence>MSRTQVTRLQHWQPVLIHILAIIRVMFQELVFIVAVTSNHHNRILKKLNHRNPKGVAEESKCRLPSGNDISLKLAFIDPFLSGLLDGPNKGVYLCWTNEPNLKAKRSYSNMRPDLFITKNASIRWARSLGYGEASPTTRKSNQYLVYQDLIKIVLFCKESLDEHLMEEVLRIHIVGRTVGFYILVLSADATYVMYLLAGIKVPDSIHDLHHFITELPLIFKILHVFDTMCVCSDVPENVASQRAPTMSSRIL</sequence>
<evidence type="ECO:0008006" key="4">
    <source>
        <dbReference type="Google" id="ProtNLM"/>
    </source>
</evidence>
<dbReference type="Proteomes" id="UP000077315">
    <property type="component" value="Unassembled WGS sequence"/>
</dbReference>
<dbReference type="EMBL" id="KV440984">
    <property type="protein sequence ID" value="OAD72051.1"/>
    <property type="molecule type" value="Genomic_DNA"/>
</dbReference>
<keyword evidence="1" id="KW-1133">Transmembrane helix</keyword>
<dbReference type="InParanoid" id="A0A163AA11"/>
<dbReference type="OrthoDB" id="2233224at2759"/>
<keyword evidence="3" id="KW-1185">Reference proteome</keyword>
<evidence type="ECO:0000256" key="1">
    <source>
        <dbReference type="SAM" id="Phobius"/>
    </source>
</evidence>
<keyword evidence="1" id="KW-0472">Membrane</keyword>
<dbReference type="GeneID" id="28992691"/>
<proteinExistence type="predicted"/>
<dbReference type="AlphaFoldDB" id="A0A163AA11"/>
<name>A0A163AA11_PHYB8</name>
<dbReference type="VEuPathDB" id="FungiDB:PHYBLDRAFT_147030"/>
<gene>
    <name evidence="2" type="ORF">PHYBLDRAFT_147030</name>
</gene>